<sequence length="194" mass="22448">MKRLLTILCLVLLSVHSYSQEILIDEEFSRKSGLPRNQLVERQGIKYKINSTTPFTGSSVVYHDNGQLWYRENYKDGKQDGLHEGFWSNGQLWIRTNYKDGKEDGLHERFYDNPVSRLHSFLIPTTDRGQLKVRGNYKNGEEDGLWETFHENGQLLSRGNFIDGKLNGLGEIFDENGNLTKTETYRDGELVEVN</sequence>
<proteinExistence type="predicted"/>
<gene>
    <name evidence="1" type="ORF">METZ01_LOCUS242832</name>
</gene>
<accession>A0A382HRQ1</accession>
<dbReference type="EMBL" id="UINC01062909">
    <property type="protein sequence ID" value="SVB89978.1"/>
    <property type="molecule type" value="Genomic_DNA"/>
</dbReference>
<dbReference type="Pfam" id="PF07661">
    <property type="entry name" value="MORN_2"/>
    <property type="match status" value="4"/>
</dbReference>
<protein>
    <submittedName>
        <fullName evidence="1">Uncharacterized protein</fullName>
    </submittedName>
</protein>
<dbReference type="AlphaFoldDB" id="A0A382HRQ1"/>
<dbReference type="Gene3D" id="2.20.110.10">
    <property type="entry name" value="Histone H3 K4-specific methyltransferase SET7/9 N-terminal domain"/>
    <property type="match status" value="2"/>
</dbReference>
<organism evidence="1">
    <name type="scientific">marine metagenome</name>
    <dbReference type="NCBI Taxonomy" id="408172"/>
    <lineage>
        <taxon>unclassified sequences</taxon>
        <taxon>metagenomes</taxon>
        <taxon>ecological metagenomes</taxon>
    </lineage>
</organism>
<dbReference type="InterPro" id="IPR011652">
    <property type="entry name" value="MORN_2"/>
</dbReference>
<dbReference type="SUPFAM" id="SSF82185">
    <property type="entry name" value="Histone H3 K4-specific methyltransferase SET7/9 N-terminal domain"/>
    <property type="match status" value="2"/>
</dbReference>
<evidence type="ECO:0000313" key="1">
    <source>
        <dbReference type="EMBL" id="SVB89978.1"/>
    </source>
</evidence>
<name>A0A382HRQ1_9ZZZZ</name>
<reference evidence="1" key="1">
    <citation type="submission" date="2018-05" db="EMBL/GenBank/DDBJ databases">
        <authorList>
            <person name="Lanie J.A."/>
            <person name="Ng W.-L."/>
            <person name="Kazmierczak K.M."/>
            <person name="Andrzejewski T.M."/>
            <person name="Davidsen T.M."/>
            <person name="Wayne K.J."/>
            <person name="Tettelin H."/>
            <person name="Glass J.I."/>
            <person name="Rusch D."/>
            <person name="Podicherti R."/>
            <person name="Tsui H.-C.T."/>
            <person name="Winkler M.E."/>
        </authorList>
    </citation>
    <scope>NUCLEOTIDE SEQUENCE</scope>
</reference>